<dbReference type="Gene3D" id="3.40.50.150">
    <property type="entry name" value="Vaccinia Virus protein VP39"/>
    <property type="match status" value="1"/>
</dbReference>
<evidence type="ECO:0000256" key="1">
    <source>
        <dbReference type="ARBA" id="ARBA00004496"/>
    </source>
</evidence>
<proteinExistence type="inferred from homology"/>
<protein>
    <recommendedName>
        <fullName evidence="4">Protein-L-isoaspartate O-methyltransferase</fullName>
        <ecNumber evidence="3">2.1.1.77</ecNumber>
    </recommendedName>
    <alternativeName>
        <fullName evidence="11">L-isoaspartyl protein carboxyl methyltransferase</fullName>
    </alternativeName>
    <alternativeName>
        <fullName evidence="9">Protein L-isoaspartyl methyltransferase</fullName>
    </alternativeName>
    <alternativeName>
        <fullName evidence="10">Protein-beta-aspartate methyltransferase</fullName>
    </alternativeName>
</protein>
<dbReference type="AlphaFoldDB" id="A0A6G4AGX7"/>
<dbReference type="Proteomes" id="UP000476310">
    <property type="component" value="Unassembled WGS sequence"/>
</dbReference>
<evidence type="ECO:0000313" key="12">
    <source>
        <dbReference type="EMBL" id="NEW72488.1"/>
    </source>
</evidence>
<dbReference type="InterPro" id="IPR026448">
    <property type="entry name" value="Methyltr_grasp"/>
</dbReference>
<evidence type="ECO:0000256" key="3">
    <source>
        <dbReference type="ARBA" id="ARBA00011890"/>
    </source>
</evidence>
<reference evidence="12" key="1">
    <citation type="submission" date="2020-02" db="EMBL/GenBank/DDBJ databases">
        <title>A new Streptomyces sp. for controlling soil-borne diseases.</title>
        <authorList>
            <person name="Li X."/>
            <person name="Tian Y."/>
            <person name="Gao K."/>
        </authorList>
    </citation>
    <scope>NUCLEOTIDE SEQUENCE [LARGE SCALE GENOMIC DNA]</scope>
    <source>
        <strain evidence="12">0250</strain>
    </source>
</reference>
<dbReference type="RefSeq" id="WP_164428940.1">
    <property type="nucleotide sequence ID" value="NZ_JAAIKT010000022.1"/>
</dbReference>
<evidence type="ECO:0000256" key="6">
    <source>
        <dbReference type="ARBA" id="ARBA00022603"/>
    </source>
</evidence>
<comment type="caution">
    <text evidence="12">The sequence shown here is derived from an EMBL/GenBank/DDBJ whole genome shotgun (WGS) entry which is preliminary data.</text>
</comment>
<comment type="similarity">
    <text evidence="2">Belongs to the methyltransferase superfamily. L-isoaspartyl/D-aspartyl protein methyltransferase family.</text>
</comment>
<gene>
    <name evidence="12" type="ORF">G4H13_19265</name>
</gene>
<dbReference type="EMBL" id="JAAIKT010000022">
    <property type="protein sequence ID" value="NEW72488.1"/>
    <property type="molecule type" value="Genomic_DNA"/>
</dbReference>
<evidence type="ECO:0000256" key="2">
    <source>
        <dbReference type="ARBA" id="ARBA00005369"/>
    </source>
</evidence>
<dbReference type="GO" id="GO:0005737">
    <property type="term" value="C:cytoplasm"/>
    <property type="evidence" value="ECO:0007669"/>
    <property type="project" value="UniProtKB-SubCell"/>
</dbReference>
<dbReference type="NCBIfam" id="TIGR04188">
    <property type="entry name" value="methyltr_grsp"/>
    <property type="match status" value="1"/>
</dbReference>
<dbReference type="GO" id="GO:0032259">
    <property type="term" value="P:methylation"/>
    <property type="evidence" value="ECO:0007669"/>
    <property type="project" value="UniProtKB-KW"/>
</dbReference>
<dbReference type="PANTHER" id="PTHR11579">
    <property type="entry name" value="PROTEIN-L-ISOASPARTATE O-METHYLTRANSFERASE"/>
    <property type="match status" value="1"/>
</dbReference>
<dbReference type="InterPro" id="IPR000682">
    <property type="entry name" value="PCMT"/>
</dbReference>
<dbReference type="EC" id="2.1.1.77" evidence="3"/>
<evidence type="ECO:0000256" key="10">
    <source>
        <dbReference type="ARBA" id="ARBA00031323"/>
    </source>
</evidence>
<evidence type="ECO:0000256" key="5">
    <source>
        <dbReference type="ARBA" id="ARBA00022490"/>
    </source>
</evidence>
<dbReference type="InterPro" id="IPR029063">
    <property type="entry name" value="SAM-dependent_MTases_sf"/>
</dbReference>
<keyword evidence="13" id="KW-1185">Reference proteome</keyword>
<dbReference type="GO" id="GO:0004719">
    <property type="term" value="F:protein-L-isoaspartate (D-aspartate) O-methyltransferase activity"/>
    <property type="evidence" value="ECO:0007669"/>
    <property type="project" value="UniProtKB-EC"/>
</dbReference>
<evidence type="ECO:0000256" key="9">
    <source>
        <dbReference type="ARBA" id="ARBA00030757"/>
    </source>
</evidence>
<dbReference type="SUPFAM" id="SSF53335">
    <property type="entry name" value="S-adenosyl-L-methionine-dependent methyltransferases"/>
    <property type="match status" value="1"/>
</dbReference>
<keyword evidence="7" id="KW-0808">Transferase</keyword>
<keyword evidence="8" id="KW-0949">S-adenosyl-L-methionine</keyword>
<organism evidence="12 13">
    <name type="scientific">Streptomyces rhizosphaericus</name>
    <dbReference type="NCBI Taxonomy" id="114699"/>
    <lineage>
        <taxon>Bacteria</taxon>
        <taxon>Bacillati</taxon>
        <taxon>Actinomycetota</taxon>
        <taxon>Actinomycetes</taxon>
        <taxon>Kitasatosporales</taxon>
        <taxon>Streptomycetaceae</taxon>
        <taxon>Streptomyces</taxon>
        <taxon>Streptomyces violaceusniger group</taxon>
    </lineage>
</organism>
<evidence type="ECO:0000256" key="8">
    <source>
        <dbReference type="ARBA" id="ARBA00022691"/>
    </source>
</evidence>
<evidence type="ECO:0000256" key="4">
    <source>
        <dbReference type="ARBA" id="ARBA00013346"/>
    </source>
</evidence>
<comment type="subcellular location">
    <subcellularLocation>
        <location evidence="1">Cytoplasm</location>
    </subcellularLocation>
</comment>
<keyword evidence="6" id="KW-0489">Methyltransferase</keyword>
<dbReference type="PANTHER" id="PTHR11579:SF0">
    <property type="entry name" value="PROTEIN-L-ISOASPARTATE(D-ASPARTATE) O-METHYLTRANSFERASE"/>
    <property type="match status" value="1"/>
</dbReference>
<keyword evidence="5" id="KW-0963">Cytoplasm</keyword>
<accession>A0A6G4AGX7</accession>
<dbReference type="CDD" id="cd02440">
    <property type="entry name" value="AdoMet_MTases"/>
    <property type="match status" value="1"/>
</dbReference>
<name>A0A6G4AGX7_9ACTN</name>
<evidence type="ECO:0000313" key="13">
    <source>
        <dbReference type="Proteomes" id="UP000476310"/>
    </source>
</evidence>
<dbReference type="Pfam" id="PF01135">
    <property type="entry name" value="PCMT"/>
    <property type="match status" value="1"/>
</dbReference>
<evidence type="ECO:0000256" key="7">
    <source>
        <dbReference type="ARBA" id="ARBA00022679"/>
    </source>
</evidence>
<evidence type="ECO:0000256" key="11">
    <source>
        <dbReference type="ARBA" id="ARBA00031350"/>
    </source>
</evidence>
<sequence>MTDDFSSEGLRAALARQLTESGALRSPEWEAAILSVPREAFLSDGWFEYEDEGWYRPVFLADNPERLRRVYEDDTLTTQVAESVTPRQIEGRISHRPSSSSTLPSLVVRMLEELHVDEDTRVLEIGTGTGYSTALLSHVAGGDNVTSVEVDPDISARAGVALGGLGYWPDLIVGNGLAGHEESAPYDRVIATCGVHTVPSEWITQTRVGGEILVTVCGWMNASELVRLTVAEDGTASGPVLGGKVSFMLARPHTPPALGTLPDLDSGEAMPTDIGGDVLDDWTARFVAQFAVPQAQRFTLSRNGRDEHVIIDVEAGAWAAAFEDDGRWMVRQGGPARLWDSISNQIRQWHQADRPPAERLRLHVESDGQRLTWQ</sequence>